<protein>
    <submittedName>
        <fullName evidence="1">Uncharacterized protein</fullName>
    </submittedName>
</protein>
<accession>A0A919KSX7</accession>
<dbReference type="EMBL" id="BNAS01000002">
    <property type="protein sequence ID" value="GHH71394.1"/>
    <property type="molecule type" value="Genomic_DNA"/>
</dbReference>
<dbReference type="Proteomes" id="UP000627369">
    <property type="component" value="Unassembled WGS sequence"/>
</dbReference>
<reference evidence="1" key="2">
    <citation type="submission" date="2020-09" db="EMBL/GenBank/DDBJ databases">
        <authorList>
            <person name="Sun Q."/>
            <person name="Zhou Y."/>
        </authorList>
    </citation>
    <scope>NUCLEOTIDE SEQUENCE</scope>
    <source>
        <strain evidence="1">CGMCC 4.7398</strain>
    </source>
</reference>
<evidence type="ECO:0000313" key="2">
    <source>
        <dbReference type="Proteomes" id="UP000627369"/>
    </source>
</evidence>
<gene>
    <name evidence="1" type="ORF">GCM10017772_19740</name>
</gene>
<dbReference type="AlphaFoldDB" id="A0A919KSX7"/>
<reference evidence="1" key="1">
    <citation type="journal article" date="2014" name="Int. J. Syst. Evol. Microbiol.">
        <title>Complete genome sequence of Corynebacterium casei LMG S-19264T (=DSM 44701T), isolated from a smear-ripened cheese.</title>
        <authorList>
            <consortium name="US DOE Joint Genome Institute (JGI-PGF)"/>
            <person name="Walter F."/>
            <person name="Albersmeier A."/>
            <person name="Kalinowski J."/>
            <person name="Ruckert C."/>
        </authorList>
    </citation>
    <scope>NUCLEOTIDE SEQUENCE</scope>
    <source>
        <strain evidence="1">CGMCC 4.7398</strain>
    </source>
</reference>
<evidence type="ECO:0000313" key="1">
    <source>
        <dbReference type="EMBL" id="GHH71394.1"/>
    </source>
</evidence>
<comment type="caution">
    <text evidence="1">The sequence shown here is derived from an EMBL/GenBank/DDBJ whole genome shotgun (WGS) entry which is preliminary data.</text>
</comment>
<keyword evidence="2" id="KW-1185">Reference proteome</keyword>
<proteinExistence type="predicted"/>
<sequence>MNDMYAPPARGAGDPTVAFAAAVELLMRGIDQLRAAVEVDWEAPAAQLYREEVAGVALAVARDLFLLKEAMRRADALHAAGGPG</sequence>
<name>A0A919KSX7_9MICO</name>
<organism evidence="1 2">
    <name type="scientific">Promicromonospora soli</name>
    <dbReference type="NCBI Taxonomy" id="2035533"/>
    <lineage>
        <taxon>Bacteria</taxon>
        <taxon>Bacillati</taxon>
        <taxon>Actinomycetota</taxon>
        <taxon>Actinomycetes</taxon>
        <taxon>Micrococcales</taxon>
        <taxon>Promicromonosporaceae</taxon>
        <taxon>Promicromonospora</taxon>
    </lineage>
</organism>
<dbReference type="RefSeq" id="WP_189669058.1">
    <property type="nucleotide sequence ID" value="NZ_BNAS01000002.1"/>
</dbReference>